<sequence>MSQRADWRQPANTPERQNESRTPGGGGVCHYFNQPRGCPRGVTCPFLHVNADGEVVNAAERPPPRPEPTAEEEAARQEARRKYNAWKRHIKNEPRANDIKTIEMLWQGALKILNAEDRDSKQSLARDLDDQNLHGRKHMQSLLGMVTHDDGASTFVKLVRPFLLTITHPDLLDCLAVDTAVGAVYNFITGNNGTRAIPFLQALVRNLSTLKDESDTAATTLLETFTAAVISLREILRREQRAIFNEDLPQLVEDFEEFAEAFKAIDDSVTYRTSSEPKVNGVSTSAVVSSYPRAIELPGGRHDNDKLDIAEIQILPTADEIKSDIKEYLPSTNRDQPHPLSDPVQRHIDTHFRLYRHDIFGALKDDIGGFMLAVEKNPALLDNPRLSIGDIRSSYIFHNANITDIKLHRRRGLEASITFTQPPPLRNSTGADRRKWWEETRRLSIGILLCYVSFDGNNTSLLFFVVSERGTSTGENKGGLASHPELATITATLATRRQTDFESMTQLRCEPTKGLLIELPSVIPGTFIPILENLQNMQQQSRLPFRHWILPEEANDAEPLAIPPPVYAQEKGFEFSLKPLLNNPDDDFWIDPSLADIYDEFIIDEIAGRTELDRGQCVALVAALTREFAFIQGPPGTGKSYLGVALMKVLLACAECADLGPILVVCFTNHALDQFLEHLDAIGVEKIIRVGGKSKSDVLKGKNLKIVSRDERRTKSEGYGLWTNNKKLDEGVEAIQEHCDALRTCMDPSWANLSDYLAENYPLIHAQFSRVDDEGFQLVGRHPFDNWRSAGARLPTSEFVELDIEVLLVQAEEEVHGVPPPYRTRLVDWWISNLRQNITDDLFEAVKESEETRQEMANIHEEVDRRVLSTAQVIGVTTTGLAGRISTLRHVNCKVLICEEAGEIMEPHMLSALIPSVEHVISIGDHQQLRPKIINYNLSLESSSGAPFQLDRSQFERLSVGESGRKPVPVAQLNVQRRMRPDVSRLIREIIYPKLVDHETTKSLPNVVGLRDNVFWLDHTNGEDDNRDDSMVKSHSNEWEVDMTHALLKHIIRQGVYKSDEIAVLTPYTGQLQKLRSKFRREFEVVLSDLDQDSLEKDGLLDLDTGVDTSLVIKKPLEKKQMIQLLRLATVDNFQGEEAKVIIVSLVRSNKRRDPGFLKTTNRINVLLSRAQHGLYLIGNSDTMINATMWKSVVGLLEDKYAIGPALSLCCPRHMDTELEASTPDDFAR</sequence>
<dbReference type="EMBL" id="QGMK01000487">
    <property type="protein sequence ID" value="TVY81390.1"/>
    <property type="molecule type" value="Genomic_DNA"/>
</dbReference>
<dbReference type="InterPro" id="IPR027417">
    <property type="entry name" value="P-loop_NTPase"/>
</dbReference>
<dbReference type="InterPro" id="IPR000571">
    <property type="entry name" value="Znf_CCCH"/>
</dbReference>
<dbReference type="GO" id="GO:0008270">
    <property type="term" value="F:zinc ion binding"/>
    <property type="evidence" value="ECO:0007669"/>
    <property type="project" value="UniProtKB-KW"/>
</dbReference>
<dbReference type="GO" id="GO:0004386">
    <property type="term" value="F:helicase activity"/>
    <property type="evidence" value="ECO:0007669"/>
    <property type="project" value="InterPro"/>
</dbReference>
<evidence type="ECO:0000313" key="6">
    <source>
        <dbReference type="Proteomes" id="UP000469558"/>
    </source>
</evidence>
<evidence type="ECO:0000256" key="2">
    <source>
        <dbReference type="PROSITE-ProRule" id="PRU00723"/>
    </source>
</evidence>
<gene>
    <name evidence="5" type="primary">ZNFX1</name>
    <name evidence="5" type="ORF">LSUE1_G004452</name>
</gene>
<reference evidence="5 6" key="1">
    <citation type="submission" date="2018-05" db="EMBL/GenBank/DDBJ databases">
        <title>Genome sequencing and assembly of the regulated plant pathogen Lachnellula willkommii and related sister species for the development of diagnostic species identification markers.</title>
        <authorList>
            <person name="Giroux E."/>
            <person name="Bilodeau G."/>
        </authorList>
    </citation>
    <scope>NUCLEOTIDE SEQUENCE [LARGE SCALE GENOMIC DNA]</scope>
    <source>
        <strain evidence="5 6">CBS 268.59</strain>
    </source>
</reference>
<keyword evidence="1" id="KW-0347">Helicase</keyword>
<feature type="region of interest" description="Disordered" evidence="3">
    <location>
        <begin position="1"/>
        <end position="27"/>
    </location>
</feature>
<evidence type="ECO:0000259" key="4">
    <source>
        <dbReference type="PROSITE" id="PS50103"/>
    </source>
</evidence>
<name>A0A8T9CC27_9HELO</name>
<dbReference type="InterPro" id="IPR045055">
    <property type="entry name" value="DNA2/NAM7-like"/>
</dbReference>
<comment type="caution">
    <text evidence="5">The sequence shown here is derived from an EMBL/GenBank/DDBJ whole genome shotgun (WGS) entry which is preliminary data.</text>
</comment>
<dbReference type="PANTHER" id="PTHR10887:SF445">
    <property type="entry name" value="NFX1-TYPE ZINC FINGER-CONTAINING PROTEIN 1"/>
    <property type="match status" value="1"/>
</dbReference>
<dbReference type="Proteomes" id="UP000469558">
    <property type="component" value="Unassembled WGS sequence"/>
</dbReference>
<dbReference type="Gene3D" id="3.40.50.300">
    <property type="entry name" value="P-loop containing nucleotide triphosphate hydrolases"/>
    <property type="match status" value="2"/>
</dbReference>
<dbReference type="FunFam" id="3.40.50.300:FF:001660">
    <property type="entry name" value="NF-X1 finger and helicase protein, putative"/>
    <property type="match status" value="1"/>
</dbReference>
<keyword evidence="2" id="KW-0863">Zinc-finger</keyword>
<dbReference type="Pfam" id="PF13087">
    <property type="entry name" value="AAA_12"/>
    <property type="match status" value="1"/>
</dbReference>
<dbReference type="AlphaFoldDB" id="A0A8T9CC27"/>
<organism evidence="5 6">
    <name type="scientific">Lachnellula suecica</name>
    <dbReference type="NCBI Taxonomy" id="602035"/>
    <lineage>
        <taxon>Eukaryota</taxon>
        <taxon>Fungi</taxon>
        <taxon>Dikarya</taxon>
        <taxon>Ascomycota</taxon>
        <taxon>Pezizomycotina</taxon>
        <taxon>Leotiomycetes</taxon>
        <taxon>Helotiales</taxon>
        <taxon>Lachnaceae</taxon>
        <taxon>Lachnellula</taxon>
    </lineage>
</organism>
<accession>A0A8T9CC27</accession>
<feature type="region of interest" description="Disordered" evidence="3">
    <location>
        <begin position="55"/>
        <end position="80"/>
    </location>
</feature>
<dbReference type="SUPFAM" id="SSF52540">
    <property type="entry name" value="P-loop containing nucleoside triphosphate hydrolases"/>
    <property type="match status" value="1"/>
</dbReference>
<dbReference type="PANTHER" id="PTHR10887">
    <property type="entry name" value="DNA2/NAM7 HELICASE FAMILY"/>
    <property type="match status" value="1"/>
</dbReference>
<proteinExistence type="predicted"/>
<dbReference type="GO" id="GO:0031380">
    <property type="term" value="C:nuclear RNA-directed RNA polymerase complex"/>
    <property type="evidence" value="ECO:0007669"/>
    <property type="project" value="TreeGrafter"/>
</dbReference>
<dbReference type="Pfam" id="PF13086">
    <property type="entry name" value="AAA_11"/>
    <property type="match status" value="1"/>
</dbReference>
<protein>
    <submittedName>
        <fullName evidence="5">NFX1-type zinc finger-containing protein</fullName>
    </submittedName>
</protein>
<feature type="domain" description="C3H1-type" evidence="4">
    <location>
        <begin position="23"/>
        <end position="51"/>
    </location>
</feature>
<feature type="zinc finger region" description="C3H1-type" evidence="2">
    <location>
        <begin position="23"/>
        <end position="51"/>
    </location>
</feature>
<evidence type="ECO:0000256" key="3">
    <source>
        <dbReference type="SAM" id="MobiDB-lite"/>
    </source>
</evidence>
<dbReference type="InterPro" id="IPR047187">
    <property type="entry name" value="SF1_C_Upf1"/>
</dbReference>
<dbReference type="GO" id="GO:0031048">
    <property type="term" value="P:regulatory ncRNA-mediated heterochromatin formation"/>
    <property type="evidence" value="ECO:0007669"/>
    <property type="project" value="TreeGrafter"/>
</dbReference>
<dbReference type="InterPro" id="IPR041677">
    <property type="entry name" value="DNA2/NAM7_AAA_11"/>
</dbReference>
<keyword evidence="2" id="KW-0862">Zinc</keyword>
<keyword evidence="1" id="KW-0067">ATP-binding</keyword>
<evidence type="ECO:0000313" key="5">
    <source>
        <dbReference type="EMBL" id="TVY81390.1"/>
    </source>
</evidence>
<dbReference type="PROSITE" id="PS50103">
    <property type="entry name" value="ZF_C3H1"/>
    <property type="match status" value="1"/>
</dbReference>
<keyword evidence="6" id="KW-1185">Reference proteome</keyword>
<dbReference type="CDD" id="cd18808">
    <property type="entry name" value="SF1_C_Upf1"/>
    <property type="match status" value="1"/>
</dbReference>
<dbReference type="OrthoDB" id="2423195at2759"/>
<keyword evidence="1" id="KW-0547">Nucleotide-binding</keyword>
<dbReference type="InterPro" id="IPR041679">
    <property type="entry name" value="DNA2/NAM7-like_C"/>
</dbReference>
<keyword evidence="1" id="KW-0378">Hydrolase</keyword>
<keyword evidence="2" id="KW-0479">Metal-binding</keyword>
<dbReference type="CDD" id="cd17936">
    <property type="entry name" value="EEXXEc_NFX1"/>
    <property type="match status" value="1"/>
</dbReference>
<evidence type="ECO:0000256" key="1">
    <source>
        <dbReference type="ARBA" id="ARBA00022806"/>
    </source>
</evidence>